<keyword evidence="1" id="KW-0539">Nucleus</keyword>
<dbReference type="GO" id="GO:0042162">
    <property type="term" value="F:telomeric DNA binding"/>
    <property type="evidence" value="ECO:0007669"/>
    <property type="project" value="TreeGrafter"/>
</dbReference>
<keyword evidence="1" id="KW-0695">RNA-directed DNA polymerase</keyword>
<dbReference type="GO" id="GO:0046872">
    <property type="term" value="F:metal ion binding"/>
    <property type="evidence" value="ECO:0007669"/>
    <property type="project" value="UniProtKB-KW"/>
</dbReference>
<keyword evidence="1" id="KW-0779">Telomere</keyword>
<dbReference type="GO" id="GO:0003720">
    <property type="term" value="F:telomerase activity"/>
    <property type="evidence" value="ECO:0007669"/>
    <property type="project" value="InterPro"/>
</dbReference>
<dbReference type="InterPro" id="IPR003545">
    <property type="entry name" value="Telomerase_RT"/>
</dbReference>
<dbReference type="GO" id="GO:0000781">
    <property type="term" value="C:chromosome, telomeric region"/>
    <property type="evidence" value="ECO:0007669"/>
    <property type="project" value="UniProtKB-SubCell"/>
</dbReference>
<dbReference type="AlphaFoldDB" id="A0A158QVR8"/>
<dbReference type="PANTHER" id="PTHR12066:SF0">
    <property type="entry name" value="TELOMERASE REVERSE TRANSCRIPTASE"/>
    <property type="match status" value="1"/>
</dbReference>
<dbReference type="OrthoDB" id="6249493at2759"/>
<dbReference type="STRING" id="53468.A0A158QVR8"/>
<protein>
    <recommendedName>
        <fullName evidence="1">Telomerase reverse transcriptase</fullName>
        <ecNumber evidence="1">2.7.7.49</ecNumber>
    </recommendedName>
    <alternativeName>
        <fullName evidence="1">Telomerase catalytic subunit</fullName>
    </alternativeName>
</protein>
<name>A0A158QVR8_MESCO</name>
<keyword evidence="4" id="KW-1185">Reference proteome</keyword>
<dbReference type="PANTHER" id="PTHR12066">
    <property type="entry name" value="TELOMERASE REVERSE TRANSCRIPTASE"/>
    <property type="match status" value="1"/>
</dbReference>
<accession>A0A158QVR8</accession>
<dbReference type="InterPro" id="IPR043502">
    <property type="entry name" value="DNA/RNA_pol_sf"/>
</dbReference>
<keyword evidence="1" id="KW-0548">Nucleotidyltransferase</keyword>
<comment type="similarity">
    <text evidence="1">Belongs to the reverse transcriptase family. Telomerase subfamily.</text>
</comment>
<dbReference type="GO" id="GO:0007004">
    <property type="term" value="P:telomere maintenance via telomerase"/>
    <property type="evidence" value="ECO:0007669"/>
    <property type="project" value="TreeGrafter"/>
</dbReference>
<dbReference type="PROSITE" id="PS50878">
    <property type="entry name" value="RT_POL"/>
    <property type="match status" value="1"/>
</dbReference>
<proteinExistence type="inferred from homology"/>
<dbReference type="Pfam" id="PF00078">
    <property type="entry name" value="RVT_1"/>
    <property type="match status" value="1"/>
</dbReference>
<comment type="subcellular location">
    <subcellularLocation>
        <location evidence="1">Nucleus</location>
    </subcellularLocation>
    <subcellularLocation>
        <location evidence="1">Chromosome</location>
        <location evidence="1">Telomere</location>
    </subcellularLocation>
</comment>
<dbReference type="EMBL" id="UXSR01005497">
    <property type="protein sequence ID" value="VDD82352.1"/>
    <property type="molecule type" value="Genomic_DNA"/>
</dbReference>
<dbReference type="EC" id="2.7.7.49" evidence="1"/>
<feature type="domain" description="Reverse transcriptase" evidence="2">
    <location>
        <begin position="1"/>
        <end position="170"/>
    </location>
</feature>
<keyword evidence="1" id="KW-0460">Magnesium</keyword>
<dbReference type="InterPro" id="IPR000477">
    <property type="entry name" value="RT_dom"/>
</dbReference>
<gene>
    <name evidence="3" type="ORF">MCOS_LOCUS8355</name>
</gene>
<dbReference type="Proteomes" id="UP000267029">
    <property type="component" value="Unassembled WGS sequence"/>
</dbReference>
<keyword evidence="1" id="KW-0158">Chromosome</keyword>
<dbReference type="GO" id="GO:0000333">
    <property type="term" value="C:telomerase catalytic core complex"/>
    <property type="evidence" value="ECO:0007669"/>
    <property type="project" value="TreeGrafter"/>
</dbReference>
<evidence type="ECO:0000256" key="1">
    <source>
        <dbReference type="RuleBase" id="RU365061"/>
    </source>
</evidence>
<dbReference type="GO" id="GO:0070034">
    <property type="term" value="F:telomerase RNA binding"/>
    <property type="evidence" value="ECO:0007669"/>
    <property type="project" value="TreeGrafter"/>
</dbReference>
<evidence type="ECO:0000313" key="3">
    <source>
        <dbReference type="EMBL" id="VDD82352.1"/>
    </source>
</evidence>
<comment type="function">
    <text evidence="1">Telomerase is a ribonucleoprotein enzyme essential for the replication of chromosome termini in most eukaryotes. It elongates telomeres. It is a reverse transcriptase that adds simple sequence repeats to chromosome ends by copying a template sequence within the RNA component of the enzyme.</text>
</comment>
<organism evidence="3 4">
    <name type="scientific">Mesocestoides corti</name>
    <name type="common">Flatworm</name>
    <dbReference type="NCBI Taxonomy" id="53468"/>
    <lineage>
        <taxon>Eukaryota</taxon>
        <taxon>Metazoa</taxon>
        <taxon>Spiralia</taxon>
        <taxon>Lophotrochozoa</taxon>
        <taxon>Platyhelminthes</taxon>
        <taxon>Cestoda</taxon>
        <taxon>Eucestoda</taxon>
        <taxon>Cyclophyllidea</taxon>
        <taxon>Mesocestoididae</taxon>
        <taxon>Mesocestoides</taxon>
    </lineage>
</organism>
<keyword evidence="1" id="KW-0808">Transferase</keyword>
<comment type="catalytic activity">
    <reaction evidence="1">
        <text>DNA(n) + a 2'-deoxyribonucleoside 5'-triphosphate = DNA(n+1) + diphosphate</text>
        <dbReference type="Rhea" id="RHEA:22508"/>
        <dbReference type="Rhea" id="RHEA-COMP:17339"/>
        <dbReference type="Rhea" id="RHEA-COMP:17340"/>
        <dbReference type="ChEBI" id="CHEBI:33019"/>
        <dbReference type="ChEBI" id="CHEBI:61560"/>
        <dbReference type="ChEBI" id="CHEBI:173112"/>
        <dbReference type="EC" id="2.7.7.49"/>
    </reaction>
</comment>
<evidence type="ECO:0000313" key="4">
    <source>
        <dbReference type="Proteomes" id="UP000267029"/>
    </source>
</evidence>
<keyword evidence="1" id="KW-0479">Metal-binding</keyword>
<sequence>MWFFLLRVDVADCFNNIDHTLLLEAMDFSTMPFCPELLISELSSFLSCYIIKLGGQYFMQTKGIPQGACVSVDLANLYLARSDQSGPAKAYFWRSKRKAATHAGRLDATILRFHDDYLCIATSKERLLLVRNALFDGLHKFGLRSNASKETSNIEESDDPIAVDWLGLEITPNLDFLLPTVICGPRTFDRFSGYPLSWRDCLWRLSRYLRSYDYFPLVINQLGAAVNCSVAEVNARRLGQHTARLVIFYVWPCPERHACLASVRRVRRLAVRSYPIRLSEILLYRLAALFDRHSLVLLSRDSLVQCLHQRRSEFRLLLRFLCDPSLILRSGKLPPSKTNLLQKFMDAPGNN</sequence>
<evidence type="ECO:0000259" key="2">
    <source>
        <dbReference type="PROSITE" id="PS50878"/>
    </source>
</evidence>
<reference evidence="3 4" key="1">
    <citation type="submission" date="2018-10" db="EMBL/GenBank/DDBJ databases">
        <authorList>
            <consortium name="Pathogen Informatics"/>
        </authorList>
    </citation>
    <scope>NUCLEOTIDE SEQUENCE [LARGE SCALE GENOMIC DNA]</scope>
</reference>
<dbReference type="SUPFAM" id="SSF56672">
    <property type="entry name" value="DNA/RNA polymerases"/>
    <property type="match status" value="1"/>
</dbReference>